<feature type="transmembrane region" description="Helical" evidence="6">
    <location>
        <begin position="234"/>
        <end position="258"/>
    </location>
</feature>
<evidence type="ECO:0000256" key="6">
    <source>
        <dbReference type="SAM" id="Phobius"/>
    </source>
</evidence>
<comment type="caution">
    <text evidence="9">The sequence shown here is derived from an EMBL/GenBank/DDBJ whole genome shotgun (WGS) entry which is preliminary data.</text>
</comment>
<dbReference type="InterPro" id="IPR003439">
    <property type="entry name" value="ABC_transporter-like_ATP-bd"/>
</dbReference>
<feature type="transmembrane region" description="Helical" evidence="6">
    <location>
        <begin position="133"/>
        <end position="151"/>
    </location>
</feature>
<evidence type="ECO:0000256" key="5">
    <source>
        <dbReference type="SAM" id="MobiDB-lite"/>
    </source>
</evidence>
<evidence type="ECO:0000259" key="7">
    <source>
        <dbReference type="PROSITE" id="PS50893"/>
    </source>
</evidence>
<feature type="compositionally biased region" description="Polar residues" evidence="5">
    <location>
        <begin position="632"/>
        <end position="643"/>
    </location>
</feature>
<feature type="region of interest" description="Disordered" evidence="5">
    <location>
        <begin position="617"/>
        <end position="650"/>
    </location>
</feature>
<feature type="domain" description="ABC transporter" evidence="7">
    <location>
        <begin position="374"/>
        <end position="608"/>
    </location>
</feature>
<comment type="subcellular location">
    <subcellularLocation>
        <location evidence="1">Membrane</location>
        <topology evidence="1">Multi-pass membrane protein</topology>
    </subcellularLocation>
</comment>
<dbReference type="InterPro" id="IPR039421">
    <property type="entry name" value="Type_1_exporter"/>
</dbReference>
<feature type="transmembrane region" description="Helical" evidence="6">
    <location>
        <begin position="157"/>
        <end position="181"/>
    </location>
</feature>
<evidence type="ECO:0000313" key="10">
    <source>
        <dbReference type="Proteomes" id="UP000812844"/>
    </source>
</evidence>
<organism evidence="9 10">
    <name type="scientific">Bifidobacterium phasiani</name>
    <dbReference type="NCBI Taxonomy" id="2834431"/>
    <lineage>
        <taxon>Bacteria</taxon>
        <taxon>Bacillati</taxon>
        <taxon>Actinomycetota</taxon>
        <taxon>Actinomycetes</taxon>
        <taxon>Bifidobacteriales</taxon>
        <taxon>Bifidobacteriaceae</taxon>
        <taxon>Bifidobacterium</taxon>
    </lineage>
</organism>
<reference evidence="9 10" key="1">
    <citation type="submission" date="2021-05" db="EMBL/GenBank/DDBJ databases">
        <title>Phylogenetic classification of ten novel species belonging to the genus Bifidobacterium comprising B. colchicus sp. nov., B. abeli sp. nov., B. bicoloris sp. nov., B. guerezis sp. nov., B. rosaliae sp. nov., B. santillanensis sp. nov., B. argentati sp. nov., B. amazzoni sp. nov., B. pluviali sp. nov., and B. pinnaculum sp. nov.</title>
        <authorList>
            <person name="Lugli G.A."/>
            <person name="Ruiz Garcia L."/>
            <person name="Margolles A."/>
            <person name="Ventura M."/>
        </authorList>
    </citation>
    <scope>NUCLEOTIDE SEQUENCE [LARGE SCALE GENOMIC DNA]</scope>
    <source>
        <strain evidence="9 10">6T3</strain>
    </source>
</reference>
<keyword evidence="3 6" id="KW-1133">Transmembrane helix</keyword>
<dbReference type="RefSeq" id="WP_219080156.1">
    <property type="nucleotide sequence ID" value="NZ_JAHBBD010000003.1"/>
</dbReference>
<dbReference type="Proteomes" id="UP000812844">
    <property type="component" value="Unassembled WGS sequence"/>
</dbReference>
<evidence type="ECO:0000259" key="8">
    <source>
        <dbReference type="PROSITE" id="PS50929"/>
    </source>
</evidence>
<proteinExistence type="predicted"/>
<dbReference type="PANTHER" id="PTHR43394">
    <property type="entry name" value="ATP-DEPENDENT PERMEASE MDL1, MITOCHONDRIAL"/>
    <property type="match status" value="1"/>
</dbReference>
<feature type="transmembrane region" description="Helical" evidence="6">
    <location>
        <begin position="53"/>
        <end position="78"/>
    </location>
</feature>
<keyword evidence="2 6" id="KW-0812">Transmembrane</keyword>
<sequence length="650" mass="71109">MRLLLRFLKPYKGLLAATIIALLLDVAGALLIPTILAEMINVGATNGGLDHIITYGGVMLAITVLSGAGALAGSWLCAKLCANVGRDIRDALYDASLGFSDGDFKEFGTGSMITRTLNDVNVIQQTLMMGLQILLPVPIMFVMSVALAFSIDVQMGWLLLGIVVVVSALAAVIVWKAAGIFEKLQSFIDRMNVVLRENITGVRVIRAFGRDRHEIGRLDKSFSDYANNAIRVNYLFAGLDSFTFFLMNIAIVLVIWMGGDRVGVHAMQIGDITALIEYAMMVLFYIMMAQFVALMVPRAMICIGRVRAVVEKTPSIRDGRPTEASTREATRAWVGQTDDGREIAPQPDAATGAAMTLEEMARARAADDPNPKVACFNHLSFRFPDAEEDTLHDLTFSCRRGQTTAIIGPTGSGKSTVARLMLRLLDATDGRVLLHGRNVKDMTQHELREHIAYVPQKAWLFSGTIADNLRYGNPEATEEEMWHALEVAQSGFVRELPLGLNTRVAQGGTNFSGGQRQRLAIARALTKKADLYIFDDSFSALDFATDAALRRALAIEVKDAAMLIIAQRVSTIVHADQIIVLEDGHLRGRGTHEELMRTCPTYQDIARSQMRAEDLAEFDDARPAALSGDRTAGQTTDQPTDQSAGKEETR</sequence>
<feature type="domain" description="ABC transmembrane type-1" evidence="8">
    <location>
        <begin position="16"/>
        <end position="298"/>
    </location>
</feature>
<dbReference type="InterPro" id="IPR011527">
    <property type="entry name" value="ABC1_TM_dom"/>
</dbReference>
<dbReference type="PROSITE" id="PS00211">
    <property type="entry name" value="ABC_TRANSPORTER_1"/>
    <property type="match status" value="1"/>
</dbReference>
<keyword evidence="10" id="KW-1185">Reference proteome</keyword>
<evidence type="ECO:0000256" key="1">
    <source>
        <dbReference type="ARBA" id="ARBA00004141"/>
    </source>
</evidence>
<dbReference type="CDD" id="cd18548">
    <property type="entry name" value="ABC_6TM_Tm287_like"/>
    <property type="match status" value="1"/>
</dbReference>
<evidence type="ECO:0000256" key="2">
    <source>
        <dbReference type="ARBA" id="ARBA00022692"/>
    </source>
</evidence>
<protein>
    <submittedName>
        <fullName evidence="9">ABC transporter ATP-binding protein</fullName>
    </submittedName>
</protein>
<name>A0ABS6W6X2_9BIFI</name>
<dbReference type="GO" id="GO:0005524">
    <property type="term" value="F:ATP binding"/>
    <property type="evidence" value="ECO:0007669"/>
    <property type="project" value="UniProtKB-KW"/>
</dbReference>
<evidence type="ECO:0000256" key="4">
    <source>
        <dbReference type="ARBA" id="ARBA00023136"/>
    </source>
</evidence>
<dbReference type="Pfam" id="PF00005">
    <property type="entry name" value="ABC_tran"/>
    <property type="match status" value="1"/>
</dbReference>
<dbReference type="Pfam" id="PF00664">
    <property type="entry name" value="ABC_membrane"/>
    <property type="match status" value="1"/>
</dbReference>
<dbReference type="InterPro" id="IPR017871">
    <property type="entry name" value="ABC_transporter-like_CS"/>
</dbReference>
<accession>A0ABS6W6X2</accession>
<dbReference type="PROSITE" id="PS50929">
    <property type="entry name" value="ABC_TM1F"/>
    <property type="match status" value="1"/>
</dbReference>
<dbReference type="EMBL" id="JAHBBD010000003">
    <property type="protein sequence ID" value="MBW3082239.1"/>
    <property type="molecule type" value="Genomic_DNA"/>
</dbReference>
<keyword evidence="9" id="KW-0067">ATP-binding</keyword>
<dbReference type="SMART" id="SM00382">
    <property type="entry name" value="AAA"/>
    <property type="match status" value="1"/>
</dbReference>
<dbReference type="PROSITE" id="PS50893">
    <property type="entry name" value="ABC_TRANSPORTER_2"/>
    <property type="match status" value="1"/>
</dbReference>
<keyword evidence="4 6" id="KW-0472">Membrane</keyword>
<keyword evidence="9" id="KW-0547">Nucleotide-binding</keyword>
<evidence type="ECO:0000313" key="9">
    <source>
        <dbReference type="EMBL" id="MBW3082239.1"/>
    </source>
</evidence>
<gene>
    <name evidence="9" type="ORF">KIH73_02400</name>
</gene>
<evidence type="ECO:0000256" key="3">
    <source>
        <dbReference type="ARBA" id="ARBA00022989"/>
    </source>
</evidence>
<feature type="transmembrane region" description="Helical" evidence="6">
    <location>
        <begin position="278"/>
        <end position="297"/>
    </location>
</feature>
<dbReference type="InterPro" id="IPR003593">
    <property type="entry name" value="AAA+_ATPase"/>
</dbReference>
<dbReference type="PANTHER" id="PTHR43394:SF1">
    <property type="entry name" value="ATP-BINDING CASSETTE SUB-FAMILY B MEMBER 10, MITOCHONDRIAL"/>
    <property type="match status" value="1"/>
</dbReference>